<dbReference type="EMBL" id="LGTC01000001">
    <property type="protein sequence ID" value="KNY24927.1"/>
    <property type="molecule type" value="Genomic_DNA"/>
</dbReference>
<comment type="caution">
    <text evidence="2">The sequence shown here is derived from an EMBL/GenBank/DDBJ whole genome shotgun (WGS) entry which is preliminary data.</text>
</comment>
<dbReference type="STRING" id="398512.Bccel_0184"/>
<dbReference type="Proteomes" id="UP000036923">
    <property type="component" value="Unassembled WGS sequence"/>
</dbReference>
<reference evidence="3" key="1">
    <citation type="submission" date="2015-07" db="EMBL/GenBank/DDBJ databases">
        <title>Near-Complete Genome Sequence of the Cellulolytic Bacterium Bacteroides (Pseudobacteroides) cellulosolvens ATCC 35603.</title>
        <authorList>
            <person name="Dassa B."/>
            <person name="Utturkar S.M."/>
            <person name="Klingeman D.M."/>
            <person name="Hurt R.A."/>
            <person name="Keller M."/>
            <person name="Xu J."/>
            <person name="Reddy Y.H.K."/>
            <person name="Borovok I."/>
            <person name="Grinberg I.R."/>
            <person name="Lamed R."/>
            <person name="Zhivin O."/>
            <person name="Bayer E.A."/>
            <person name="Brown S.D."/>
        </authorList>
    </citation>
    <scope>NUCLEOTIDE SEQUENCE [LARGE SCALE GENOMIC DNA]</scope>
    <source>
        <strain evidence="3">DSM 2933</strain>
    </source>
</reference>
<dbReference type="PRINTS" id="PR00445">
    <property type="entry name" value="HUPFHYPC"/>
</dbReference>
<dbReference type="RefSeq" id="WP_036939600.1">
    <property type="nucleotide sequence ID" value="NZ_JQKC01000009.1"/>
</dbReference>
<keyword evidence="3" id="KW-1185">Reference proteome</keyword>
<name>A0A0L6JHH5_9FIRM</name>
<dbReference type="Pfam" id="PF01455">
    <property type="entry name" value="HupF_HypC"/>
    <property type="match status" value="1"/>
</dbReference>
<dbReference type="eggNOG" id="COG0298">
    <property type="taxonomic scope" value="Bacteria"/>
</dbReference>
<dbReference type="AlphaFoldDB" id="A0A0L6JHH5"/>
<dbReference type="NCBIfam" id="TIGR00074">
    <property type="entry name" value="hypC_hupF"/>
    <property type="match status" value="1"/>
</dbReference>
<dbReference type="PANTHER" id="PTHR35177:SF2">
    <property type="entry name" value="HYDROGENASE MATURATION FACTOR HYBG"/>
    <property type="match status" value="1"/>
</dbReference>
<sequence>MCLALPGKIIEIKGKTGLVEMLGVSREVSLELIKDYKPGDYVLVHAGCAISKVDEEEAIKTIELFNELKEMDNG</sequence>
<dbReference type="SUPFAM" id="SSF159127">
    <property type="entry name" value="HupF/HypC-like"/>
    <property type="match status" value="1"/>
</dbReference>
<accession>A0A0L6JHH5</accession>
<dbReference type="PROSITE" id="PS01097">
    <property type="entry name" value="HUPF_HYPC"/>
    <property type="match status" value="1"/>
</dbReference>
<gene>
    <name evidence="2" type="ORF">Bccel_0184</name>
</gene>
<dbReference type="FunFam" id="2.30.30.140:FF:000022">
    <property type="entry name" value="Hydrogenase assembly chaperone HybG"/>
    <property type="match status" value="1"/>
</dbReference>
<proteinExistence type="inferred from homology"/>
<dbReference type="GO" id="GO:0005506">
    <property type="term" value="F:iron ion binding"/>
    <property type="evidence" value="ECO:0007669"/>
    <property type="project" value="TreeGrafter"/>
</dbReference>
<dbReference type="PANTHER" id="PTHR35177">
    <property type="entry name" value="HYDROGENASE MATURATION FACTOR HYBG"/>
    <property type="match status" value="1"/>
</dbReference>
<dbReference type="InterPro" id="IPR001109">
    <property type="entry name" value="Hydrogenase_HupF/HypC"/>
</dbReference>
<evidence type="ECO:0000256" key="1">
    <source>
        <dbReference type="ARBA" id="ARBA00006018"/>
    </source>
</evidence>
<dbReference type="Gene3D" id="2.30.30.140">
    <property type="match status" value="1"/>
</dbReference>
<dbReference type="InterPro" id="IPR019812">
    <property type="entry name" value="Hydgase_assmbl_chp_CS"/>
</dbReference>
<comment type="similarity">
    <text evidence="1">Belongs to the HupF/HypC family.</text>
</comment>
<dbReference type="OrthoDB" id="9806017at2"/>
<organism evidence="2 3">
    <name type="scientific">Pseudobacteroides cellulosolvens ATCC 35603 = DSM 2933</name>
    <dbReference type="NCBI Taxonomy" id="398512"/>
    <lineage>
        <taxon>Bacteria</taxon>
        <taxon>Bacillati</taxon>
        <taxon>Bacillota</taxon>
        <taxon>Clostridia</taxon>
        <taxon>Eubacteriales</taxon>
        <taxon>Oscillospiraceae</taxon>
        <taxon>Pseudobacteroides</taxon>
    </lineage>
</organism>
<evidence type="ECO:0000313" key="3">
    <source>
        <dbReference type="Proteomes" id="UP000036923"/>
    </source>
</evidence>
<protein>
    <submittedName>
        <fullName evidence="2">Hydrogenase assembly chaperone hypC/hupF</fullName>
    </submittedName>
</protein>
<dbReference type="GO" id="GO:1902670">
    <property type="term" value="F:carbon dioxide binding"/>
    <property type="evidence" value="ECO:0007669"/>
    <property type="project" value="TreeGrafter"/>
</dbReference>
<evidence type="ECO:0000313" key="2">
    <source>
        <dbReference type="EMBL" id="KNY24927.1"/>
    </source>
</evidence>
<dbReference type="GO" id="GO:0051604">
    <property type="term" value="P:protein maturation"/>
    <property type="evidence" value="ECO:0007669"/>
    <property type="project" value="TreeGrafter"/>
</dbReference>